<organism evidence="2 3">
    <name type="scientific">Treponema bryantii</name>
    <dbReference type="NCBI Taxonomy" id="163"/>
    <lineage>
        <taxon>Bacteria</taxon>
        <taxon>Pseudomonadati</taxon>
        <taxon>Spirochaetota</taxon>
        <taxon>Spirochaetia</taxon>
        <taxon>Spirochaetales</taxon>
        <taxon>Treponemataceae</taxon>
        <taxon>Treponema</taxon>
    </lineage>
</organism>
<name>A0A1H8ZNH9_9SPIR</name>
<dbReference type="EMBL" id="FOFU01000001">
    <property type="protein sequence ID" value="SEP65962.1"/>
    <property type="molecule type" value="Genomic_DNA"/>
</dbReference>
<gene>
    <name evidence="2" type="ORF">SAMN04487977_10137</name>
</gene>
<feature type="compositionally biased region" description="Polar residues" evidence="1">
    <location>
        <begin position="1"/>
        <end position="20"/>
    </location>
</feature>
<dbReference type="AlphaFoldDB" id="A0A1H8ZNH9"/>
<dbReference type="OrthoDB" id="357817at2"/>
<reference evidence="2 3" key="1">
    <citation type="submission" date="2016-10" db="EMBL/GenBank/DDBJ databases">
        <authorList>
            <person name="de Groot N.N."/>
        </authorList>
    </citation>
    <scope>NUCLEOTIDE SEQUENCE [LARGE SCALE GENOMIC DNA]</scope>
    <source>
        <strain evidence="2 3">B25</strain>
    </source>
</reference>
<protein>
    <submittedName>
        <fullName evidence="2">Uncharacterized protein</fullName>
    </submittedName>
</protein>
<proteinExistence type="predicted"/>
<accession>A0A1H8ZNH9</accession>
<evidence type="ECO:0000313" key="3">
    <source>
        <dbReference type="Proteomes" id="UP000182360"/>
    </source>
</evidence>
<dbReference type="RefSeq" id="WP_074639829.1">
    <property type="nucleotide sequence ID" value="NZ_FOFU01000001.1"/>
</dbReference>
<evidence type="ECO:0000313" key="2">
    <source>
        <dbReference type="EMBL" id="SEP65962.1"/>
    </source>
</evidence>
<feature type="region of interest" description="Disordered" evidence="1">
    <location>
        <begin position="1"/>
        <end position="26"/>
    </location>
</feature>
<keyword evidence="3" id="KW-1185">Reference proteome</keyword>
<sequence>MEFNAANINSTAAAGTSRTRPVSAHKVLTEGSSVPVRVTRGLGGGRYEGFVAGVKVSFSSERALKTGDTFSAIVSGRDGKIILTPQSQTGAILQNIDFQMNEMTSNRLASLLQSAGLSSDILSSSIFQMFTQTGLKLDSQMLSRIRSLALRFSGKEKSAAEILVMLAEKGLNADEDEIKELLLQLSGDLSWDDSGKKGRGNQSNQNQKKLINRINGAEGAWYIFPFELVQYEGGMISSDNARSVLGSGNLRLLFDSGKILKLMNLDCRYNGKRYLFSLVYESGRCKNVRFNVSEGDYSNTGNYNQKDIADKLKKMFIAADMSGINISEAEISDMEGNASGLENFYTFGGVV</sequence>
<evidence type="ECO:0000256" key="1">
    <source>
        <dbReference type="SAM" id="MobiDB-lite"/>
    </source>
</evidence>
<dbReference type="Proteomes" id="UP000182360">
    <property type="component" value="Unassembled WGS sequence"/>
</dbReference>